<gene>
    <name evidence="3" type="ORF">FB559_7862</name>
</gene>
<dbReference type="PANTHER" id="PTHR43244">
    <property type="match status" value="1"/>
</dbReference>
<dbReference type="InterPro" id="IPR022526">
    <property type="entry name" value="F420_Rv3093c"/>
</dbReference>
<dbReference type="InterPro" id="IPR011251">
    <property type="entry name" value="Luciferase-like_dom"/>
</dbReference>
<dbReference type="Proteomes" id="UP000316096">
    <property type="component" value="Unassembled WGS sequence"/>
</dbReference>
<dbReference type="NCBIfam" id="TIGR03841">
    <property type="entry name" value="F420_Rv3093c"/>
    <property type="match status" value="1"/>
</dbReference>
<accession>A0A543C0E0</accession>
<organism evidence="3 4">
    <name type="scientific">Actinoallomurus bryophytorum</name>
    <dbReference type="NCBI Taxonomy" id="1490222"/>
    <lineage>
        <taxon>Bacteria</taxon>
        <taxon>Bacillati</taxon>
        <taxon>Actinomycetota</taxon>
        <taxon>Actinomycetes</taxon>
        <taxon>Streptosporangiales</taxon>
        <taxon>Thermomonosporaceae</taxon>
        <taxon>Actinoallomurus</taxon>
    </lineage>
</organism>
<proteinExistence type="predicted"/>
<dbReference type="Gene3D" id="3.20.20.30">
    <property type="entry name" value="Luciferase-like domain"/>
    <property type="match status" value="1"/>
</dbReference>
<sequence length="314" mass="32308">MWLDRPPEEGLHTAVLADRLGFSELWIGETGTWDAFALATAIGLATDKITMTVGPIPVNVRDPAMIAMGAASVTALTRRRIGVALGTSNPTLVEEWHGRSRGRSAAALEESARAVATLLGGGRTGRSGKAAGGSGFRLRLGPPEGPLTVAALGDRAIATAARHADRMVINLVTPQQAAVLKDKLAAAAKKAGRRAPRLAAWMPAAVDPVPESYAQLIWGLVPYLSAPGFADNLAEAGFSDAVRLARGGTAPRELLTALPLELAGTIGLAGDAAAVRARLAAYADAGVDEIAVVPVTGGDPGGERTLSAIRKLTE</sequence>
<dbReference type="SUPFAM" id="SSF51679">
    <property type="entry name" value="Bacterial luciferase-like"/>
    <property type="match status" value="1"/>
</dbReference>
<reference evidence="3 4" key="1">
    <citation type="submission" date="2019-06" db="EMBL/GenBank/DDBJ databases">
        <title>Sequencing the genomes of 1000 actinobacteria strains.</title>
        <authorList>
            <person name="Klenk H.-P."/>
        </authorList>
    </citation>
    <scope>NUCLEOTIDE SEQUENCE [LARGE SCALE GENOMIC DNA]</scope>
    <source>
        <strain evidence="3 4">DSM 102200</strain>
    </source>
</reference>
<evidence type="ECO:0000313" key="3">
    <source>
        <dbReference type="EMBL" id="TQL90554.1"/>
    </source>
</evidence>
<dbReference type="InterPro" id="IPR036661">
    <property type="entry name" value="Luciferase-like_sf"/>
</dbReference>
<keyword evidence="4" id="KW-1185">Reference proteome</keyword>
<comment type="caution">
    <text evidence="3">The sequence shown here is derived from an EMBL/GenBank/DDBJ whole genome shotgun (WGS) entry which is preliminary data.</text>
</comment>
<dbReference type="RefSeq" id="WP_246122787.1">
    <property type="nucleotide sequence ID" value="NZ_VFOZ01000002.1"/>
</dbReference>
<dbReference type="Pfam" id="PF00296">
    <property type="entry name" value="Bac_luciferase"/>
    <property type="match status" value="1"/>
</dbReference>
<evidence type="ECO:0000259" key="2">
    <source>
        <dbReference type="Pfam" id="PF00296"/>
    </source>
</evidence>
<feature type="domain" description="Luciferase-like" evidence="2">
    <location>
        <begin position="7"/>
        <end position="289"/>
    </location>
</feature>
<evidence type="ECO:0000313" key="4">
    <source>
        <dbReference type="Proteomes" id="UP000316096"/>
    </source>
</evidence>
<name>A0A543C0E0_9ACTN</name>
<evidence type="ECO:0000256" key="1">
    <source>
        <dbReference type="ARBA" id="ARBA00023002"/>
    </source>
</evidence>
<dbReference type="PANTHER" id="PTHR43244:SF1">
    <property type="entry name" value="5,10-METHYLENETETRAHYDROMETHANOPTERIN REDUCTASE"/>
    <property type="match status" value="1"/>
</dbReference>
<protein>
    <submittedName>
        <fullName evidence="3">Putative F420-dependent oxidoreductase</fullName>
    </submittedName>
</protein>
<keyword evidence="1" id="KW-0560">Oxidoreductase</keyword>
<dbReference type="EMBL" id="VFOZ01000002">
    <property type="protein sequence ID" value="TQL90554.1"/>
    <property type="molecule type" value="Genomic_DNA"/>
</dbReference>
<dbReference type="GO" id="GO:0016705">
    <property type="term" value="F:oxidoreductase activity, acting on paired donors, with incorporation or reduction of molecular oxygen"/>
    <property type="evidence" value="ECO:0007669"/>
    <property type="project" value="InterPro"/>
</dbReference>
<dbReference type="InterPro" id="IPR050564">
    <property type="entry name" value="F420-G6PD/mer"/>
</dbReference>
<dbReference type="AlphaFoldDB" id="A0A543C0E0"/>